<evidence type="ECO:0000256" key="5">
    <source>
        <dbReference type="ARBA" id="ARBA00020265"/>
    </source>
</evidence>
<dbReference type="PANTHER" id="PTHR12896">
    <property type="entry name" value="PAX6 NEIGHBOR PROTEIN PAXNEB"/>
    <property type="match status" value="1"/>
</dbReference>
<dbReference type="CDD" id="cd19494">
    <property type="entry name" value="Elp4"/>
    <property type="match status" value="1"/>
</dbReference>
<dbReference type="InterPro" id="IPR008728">
    <property type="entry name" value="Elongator_complex_protein_4"/>
</dbReference>
<dbReference type="UniPathway" id="UPA00988"/>
<dbReference type="GO" id="GO:0033588">
    <property type="term" value="C:elongator holoenzyme complex"/>
    <property type="evidence" value="ECO:0007669"/>
    <property type="project" value="InterPro"/>
</dbReference>
<comment type="similarity">
    <text evidence="4">Belongs to the ELP4 family.</text>
</comment>
<dbReference type="InterPro" id="IPR027417">
    <property type="entry name" value="P-loop_NTPase"/>
</dbReference>
<dbReference type="EMBL" id="GFAA01003352">
    <property type="protein sequence ID" value="JAU00083.1"/>
    <property type="molecule type" value="mRNA"/>
</dbReference>
<accession>A0A1E1XL59</accession>
<dbReference type="Gene3D" id="3.40.50.300">
    <property type="entry name" value="P-loop containing nucleotide triphosphate hydrolases"/>
    <property type="match status" value="1"/>
</dbReference>
<sequence>MSSSFQKCTRPAHRGIPGTKLSPLTSETVLSCGVSAVDYILGGGLPLGGILLAEEDAFGTYCRQLLKYYVAEGIEQKQRIYFASGDVEPSKFLRELPKALLSSADSAGQPASASSTSDGDLKIAFRYERMGKPDSVLDYEERDHVFDFSDRIESTKLAGACVNTFSPCETWGKAADRSAGIVVEPNYVSVLASVSSLVDKAKTDDSASHSAVRIALQGLGGPAWGSVASVSSFLHALKALIRGEPASVFVTVPAVITEAHPSVLRCCRRLADIVLKVQAFDDHERGANPLYKNYHGLLQIVKICRLSSLGVLLPDCDFLFHQRSKKFLVERLHLPPELGTEERASTDKLSGLACASNQKFSF</sequence>
<evidence type="ECO:0000313" key="9">
    <source>
        <dbReference type="EMBL" id="JAU00083.1"/>
    </source>
</evidence>
<proteinExistence type="evidence at transcript level"/>
<protein>
    <recommendedName>
        <fullName evidence="5">Elongator complex protein 4</fullName>
    </recommendedName>
</protein>
<comment type="subcellular location">
    <subcellularLocation>
        <location evidence="2">Cytoplasm</location>
    </subcellularLocation>
    <subcellularLocation>
        <location evidence="1">Nucleus</location>
    </subcellularLocation>
</comment>
<dbReference type="GO" id="GO:0005737">
    <property type="term" value="C:cytoplasm"/>
    <property type="evidence" value="ECO:0007669"/>
    <property type="project" value="UniProtKB-SubCell"/>
</dbReference>
<evidence type="ECO:0000256" key="3">
    <source>
        <dbReference type="ARBA" id="ARBA00005043"/>
    </source>
</evidence>
<dbReference type="GO" id="GO:0008023">
    <property type="term" value="C:transcription elongation factor complex"/>
    <property type="evidence" value="ECO:0007669"/>
    <property type="project" value="TreeGrafter"/>
</dbReference>
<name>A0A1E1XL59_AMBSC</name>
<evidence type="ECO:0000256" key="6">
    <source>
        <dbReference type="ARBA" id="ARBA00022490"/>
    </source>
</evidence>
<dbReference type="GO" id="GO:0002098">
    <property type="term" value="P:tRNA wobble uridine modification"/>
    <property type="evidence" value="ECO:0007669"/>
    <property type="project" value="InterPro"/>
</dbReference>
<evidence type="ECO:0000256" key="1">
    <source>
        <dbReference type="ARBA" id="ARBA00004123"/>
    </source>
</evidence>
<evidence type="ECO:0000256" key="7">
    <source>
        <dbReference type="ARBA" id="ARBA00022694"/>
    </source>
</evidence>
<dbReference type="AlphaFoldDB" id="A0A1E1XL59"/>
<dbReference type="Pfam" id="PF05625">
    <property type="entry name" value="PAXNEB"/>
    <property type="match status" value="1"/>
</dbReference>
<reference evidence="9" key="2">
    <citation type="journal article" date="2017" name="Front. Cell. Infect. Microbiol.">
        <title>Analysis of the Salivary Gland Transcriptome of Unfed and Partially Fed Amblyomma sculptum Ticks and Descriptive Proteome of the Saliva.</title>
        <authorList>
            <person name="Esteves E."/>
            <person name="Maruyama S.R."/>
            <person name="Kawahara R."/>
            <person name="Fujita A."/>
            <person name="Martins L.A."/>
            <person name="Righi A.A."/>
            <person name="Costa F.B."/>
            <person name="Palmisano G."/>
            <person name="Labruna M.B."/>
            <person name="Sa-Nunes A."/>
            <person name="Ribeiro J.M.C."/>
            <person name="Fogaca A.C."/>
        </authorList>
    </citation>
    <scope>NUCLEOTIDE SEQUENCE</scope>
</reference>
<keyword evidence="6" id="KW-0963">Cytoplasm</keyword>
<evidence type="ECO:0000256" key="2">
    <source>
        <dbReference type="ARBA" id="ARBA00004496"/>
    </source>
</evidence>
<dbReference type="PANTHER" id="PTHR12896:SF1">
    <property type="entry name" value="ELONGATOR COMPLEX PROTEIN 4"/>
    <property type="match status" value="1"/>
</dbReference>
<reference evidence="9" key="1">
    <citation type="submission" date="2016-09" db="EMBL/GenBank/DDBJ databases">
        <authorList>
            <person name="Capua I."/>
            <person name="De Benedictis P."/>
            <person name="Joannis T."/>
            <person name="Lombin L.H."/>
            <person name="Cattoli G."/>
        </authorList>
    </citation>
    <scope>NUCLEOTIDE SEQUENCE</scope>
</reference>
<evidence type="ECO:0000256" key="4">
    <source>
        <dbReference type="ARBA" id="ARBA00007573"/>
    </source>
</evidence>
<comment type="pathway">
    <text evidence="3">tRNA modification; 5-methoxycarbonylmethyl-2-thiouridine-tRNA biosynthesis.</text>
</comment>
<keyword evidence="8" id="KW-0539">Nucleus</keyword>
<organism evidence="9">
    <name type="scientific">Amblyomma sculptum</name>
    <name type="common">Tick</name>
    <dbReference type="NCBI Taxonomy" id="1581419"/>
    <lineage>
        <taxon>Eukaryota</taxon>
        <taxon>Metazoa</taxon>
        <taxon>Ecdysozoa</taxon>
        <taxon>Arthropoda</taxon>
        <taxon>Chelicerata</taxon>
        <taxon>Arachnida</taxon>
        <taxon>Acari</taxon>
        <taxon>Parasitiformes</taxon>
        <taxon>Ixodida</taxon>
        <taxon>Ixodoidea</taxon>
        <taxon>Ixodidae</taxon>
        <taxon>Amblyomminae</taxon>
        <taxon>Amblyomma</taxon>
    </lineage>
</organism>
<evidence type="ECO:0000256" key="8">
    <source>
        <dbReference type="ARBA" id="ARBA00023242"/>
    </source>
</evidence>
<keyword evidence="7" id="KW-0819">tRNA processing</keyword>